<feature type="region of interest" description="Disordered" evidence="1">
    <location>
        <begin position="1"/>
        <end position="25"/>
    </location>
</feature>
<dbReference type="SMART" id="SM00530">
    <property type="entry name" value="HTH_XRE"/>
    <property type="match status" value="1"/>
</dbReference>
<gene>
    <name evidence="3" type="ORF">FXN61_19355</name>
</gene>
<keyword evidence="4" id="KW-1185">Reference proteome</keyword>
<feature type="domain" description="HTH cro/C1-type" evidence="2">
    <location>
        <begin position="37"/>
        <end position="73"/>
    </location>
</feature>
<dbReference type="InterPro" id="IPR043917">
    <property type="entry name" value="DUF5753"/>
</dbReference>
<dbReference type="InterPro" id="IPR010982">
    <property type="entry name" value="Lambda_DNA-bd_dom_sf"/>
</dbReference>
<proteinExistence type="predicted"/>
<dbReference type="Proteomes" id="UP001515943">
    <property type="component" value="Unassembled WGS sequence"/>
</dbReference>
<reference evidence="3 4" key="1">
    <citation type="submission" date="2019-08" db="EMBL/GenBank/DDBJ databases">
        <title>Lentzea from Indian Himalayas.</title>
        <authorList>
            <person name="Mandal S."/>
            <person name="Mallick Gupta A."/>
            <person name="Maiti P.K."/>
            <person name="Sarkar J."/>
            <person name="Mandal S."/>
        </authorList>
    </citation>
    <scope>NUCLEOTIDE SEQUENCE [LARGE SCALE GENOMIC DNA]</scope>
    <source>
        <strain evidence="3 4">PSKA42</strain>
    </source>
</reference>
<dbReference type="EMBL" id="VSRL01000066">
    <property type="protein sequence ID" value="NKE58846.1"/>
    <property type="molecule type" value="Genomic_DNA"/>
</dbReference>
<accession>A0ABX1FJP8</accession>
<dbReference type="Pfam" id="PF13560">
    <property type="entry name" value="HTH_31"/>
    <property type="match status" value="1"/>
</dbReference>
<evidence type="ECO:0000256" key="1">
    <source>
        <dbReference type="SAM" id="MobiDB-lite"/>
    </source>
</evidence>
<dbReference type="PROSITE" id="PS50943">
    <property type="entry name" value="HTH_CROC1"/>
    <property type="match status" value="1"/>
</dbReference>
<dbReference type="InterPro" id="IPR001387">
    <property type="entry name" value="Cro/C1-type_HTH"/>
</dbReference>
<evidence type="ECO:0000313" key="3">
    <source>
        <dbReference type="EMBL" id="NKE58846.1"/>
    </source>
</evidence>
<name>A0ABX1FJP8_9PSEU</name>
<sequence length="313" mass="35340">MLLGRPRCLSTISPRPSHNEETVSTPDDRRIAFANELIRVRKKAGLNGKQLAERCGWHASKVSKIENTRQDPTDSDVLDWMTAVEASEPEVERMREWLREIEIDRASWKHQLHKGHADRQAYSKQIESSVSTIRVFELIVVPGLVQIAEYARHIFISAAQFQQTPMDTDEAVSIRIERQRALYDSAKSIELLMCESALMYYVCPPEVMVAQIDRLLTLLGLRVRFGIIPLGTRLPTVPPNGFWIVGDRVLIETVDTEINTESPADLETYNRLMDQLWTVAAEGDKARKILVRCAEAASAAAAHTDDIPPQEGK</sequence>
<comment type="caution">
    <text evidence="3">The sequence shown here is derived from an EMBL/GenBank/DDBJ whole genome shotgun (WGS) entry which is preliminary data.</text>
</comment>
<dbReference type="CDD" id="cd00093">
    <property type="entry name" value="HTH_XRE"/>
    <property type="match status" value="1"/>
</dbReference>
<evidence type="ECO:0000259" key="2">
    <source>
        <dbReference type="PROSITE" id="PS50943"/>
    </source>
</evidence>
<organism evidence="3 4">
    <name type="scientific">Lentzea indica</name>
    <dbReference type="NCBI Taxonomy" id="2604800"/>
    <lineage>
        <taxon>Bacteria</taxon>
        <taxon>Bacillati</taxon>
        <taxon>Actinomycetota</taxon>
        <taxon>Actinomycetes</taxon>
        <taxon>Pseudonocardiales</taxon>
        <taxon>Pseudonocardiaceae</taxon>
        <taxon>Lentzea</taxon>
    </lineage>
</organism>
<dbReference type="Pfam" id="PF19054">
    <property type="entry name" value="DUF5753"/>
    <property type="match status" value="1"/>
</dbReference>
<evidence type="ECO:0000313" key="4">
    <source>
        <dbReference type="Proteomes" id="UP001515943"/>
    </source>
</evidence>
<dbReference type="Gene3D" id="1.10.260.40">
    <property type="entry name" value="lambda repressor-like DNA-binding domains"/>
    <property type="match status" value="1"/>
</dbReference>
<dbReference type="SUPFAM" id="SSF47413">
    <property type="entry name" value="lambda repressor-like DNA-binding domains"/>
    <property type="match status" value="1"/>
</dbReference>
<protein>
    <submittedName>
        <fullName evidence="3">Helix-turn-helix domain-containing protein</fullName>
    </submittedName>
</protein>